<comment type="caution">
    <text evidence="1">The sequence shown here is derived from an EMBL/GenBank/DDBJ whole genome shotgun (WGS) entry which is preliminary data.</text>
</comment>
<dbReference type="AlphaFoldDB" id="A0A8S1GYL5"/>
<evidence type="ECO:0000313" key="1">
    <source>
        <dbReference type="EMBL" id="CAD6188084.1"/>
    </source>
</evidence>
<keyword evidence="2" id="KW-1185">Reference proteome</keyword>
<organism evidence="1 2">
    <name type="scientific">Caenorhabditis auriculariae</name>
    <dbReference type="NCBI Taxonomy" id="2777116"/>
    <lineage>
        <taxon>Eukaryota</taxon>
        <taxon>Metazoa</taxon>
        <taxon>Ecdysozoa</taxon>
        <taxon>Nematoda</taxon>
        <taxon>Chromadorea</taxon>
        <taxon>Rhabditida</taxon>
        <taxon>Rhabditina</taxon>
        <taxon>Rhabditomorpha</taxon>
        <taxon>Rhabditoidea</taxon>
        <taxon>Rhabditidae</taxon>
        <taxon>Peloderinae</taxon>
        <taxon>Caenorhabditis</taxon>
    </lineage>
</organism>
<evidence type="ECO:0000313" key="2">
    <source>
        <dbReference type="Proteomes" id="UP000835052"/>
    </source>
</evidence>
<protein>
    <submittedName>
        <fullName evidence="1">Uncharacterized protein</fullName>
    </submittedName>
</protein>
<reference evidence="1" key="1">
    <citation type="submission" date="2020-10" db="EMBL/GenBank/DDBJ databases">
        <authorList>
            <person name="Kikuchi T."/>
        </authorList>
    </citation>
    <scope>NUCLEOTIDE SEQUENCE</scope>
    <source>
        <strain evidence="1">NKZ352</strain>
    </source>
</reference>
<gene>
    <name evidence="1" type="ORF">CAUJ_LOCUS4003</name>
</gene>
<proteinExistence type="predicted"/>
<sequence length="70" mass="7932">MEKRNRSDLMFVKNISWVIREPRSDWGGRERPTTAASLVPTGSLAACQHLLHVVCSRPLLRPSSNLINVY</sequence>
<name>A0A8S1GYL5_9PELO</name>
<dbReference type="Proteomes" id="UP000835052">
    <property type="component" value="Unassembled WGS sequence"/>
</dbReference>
<accession>A0A8S1GYL5</accession>
<dbReference type="EMBL" id="CAJGYM010000007">
    <property type="protein sequence ID" value="CAD6188084.1"/>
    <property type="molecule type" value="Genomic_DNA"/>
</dbReference>